<dbReference type="Pfam" id="PF01895">
    <property type="entry name" value="PhoU"/>
    <property type="match status" value="2"/>
</dbReference>
<comment type="subunit">
    <text evidence="3 8">Homodimer.</text>
</comment>
<dbReference type="GO" id="GO:0030643">
    <property type="term" value="P:intracellular phosphate ion homeostasis"/>
    <property type="evidence" value="ECO:0007669"/>
    <property type="project" value="InterPro"/>
</dbReference>
<proteinExistence type="inferred from homology"/>
<comment type="caution">
    <text evidence="11">The sequence shown here is derived from an EMBL/GenBank/DDBJ whole genome shotgun (WGS) entry which is preliminary data.</text>
</comment>
<organism evidence="11 12">
    <name type="scientific">Aquifex aeolicus</name>
    <dbReference type="NCBI Taxonomy" id="63363"/>
    <lineage>
        <taxon>Bacteria</taxon>
        <taxon>Pseudomonadati</taxon>
        <taxon>Aquificota</taxon>
        <taxon>Aquificia</taxon>
        <taxon>Aquificales</taxon>
        <taxon>Aquificaceae</taxon>
        <taxon>Aquifex</taxon>
    </lineage>
</organism>
<feature type="domain" description="PhoU" evidence="10">
    <location>
        <begin position="120"/>
        <end position="204"/>
    </location>
</feature>
<name>A0A9D0YND2_AQUAO</name>
<evidence type="ECO:0000256" key="3">
    <source>
        <dbReference type="ARBA" id="ARBA00011738"/>
    </source>
</evidence>
<accession>A0A9D0YND2</accession>
<evidence type="ECO:0000256" key="6">
    <source>
        <dbReference type="ARBA" id="ARBA00022592"/>
    </source>
</evidence>
<keyword evidence="5 8" id="KW-0963">Cytoplasm</keyword>
<dbReference type="InterPro" id="IPR028366">
    <property type="entry name" value="PhoU"/>
</dbReference>
<dbReference type="GO" id="GO:0006817">
    <property type="term" value="P:phosphate ion transport"/>
    <property type="evidence" value="ECO:0007669"/>
    <property type="project" value="UniProtKB-KW"/>
</dbReference>
<dbReference type="InterPro" id="IPR026022">
    <property type="entry name" value="PhoU_dom"/>
</dbReference>
<dbReference type="AlphaFoldDB" id="A0A9D0YND2"/>
<dbReference type="PIRSF" id="PIRSF003107">
    <property type="entry name" value="PhoU"/>
    <property type="match status" value="1"/>
</dbReference>
<keyword evidence="4 8" id="KW-0813">Transport</keyword>
<evidence type="ECO:0000313" key="11">
    <source>
        <dbReference type="EMBL" id="HIP98175.1"/>
    </source>
</evidence>
<dbReference type="InterPro" id="IPR038078">
    <property type="entry name" value="PhoU-like_sf"/>
</dbReference>
<dbReference type="PANTHER" id="PTHR42930:SF3">
    <property type="entry name" value="PHOSPHATE-SPECIFIC TRANSPORT SYSTEM ACCESSORY PROTEIN PHOU"/>
    <property type="match status" value="1"/>
</dbReference>
<evidence type="ECO:0000256" key="7">
    <source>
        <dbReference type="ARBA" id="ARBA00056181"/>
    </source>
</evidence>
<evidence type="ECO:0000256" key="1">
    <source>
        <dbReference type="ARBA" id="ARBA00004496"/>
    </source>
</evidence>
<keyword evidence="6 8" id="KW-0592">Phosphate transport</keyword>
<comment type="subcellular location">
    <subcellularLocation>
        <location evidence="1 8">Cytoplasm</location>
    </subcellularLocation>
</comment>
<comment type="similarity">
    <text evidence="2 8">Belongs to the PhoU family.</text>
</comment>
<dbReference type="FunFam" id="1.20.58.220:FF:000004">
    <property type="entry name" value="Phosphate-specific transport system accessory protein PhoU"/>
    <property type="match status" value="1"/>
</dbReference>
<comment type="function">
    <text evidence="7 8">Plays a role in the regulation of phosphate uptake.</text>
</comment>
<evidence type="ECO:0000259" key="10">
    <source>
        <dbReference type="Pfam" id="PF01895"/>
    </source>
</evidence>
<feature type="coiled-coil region" evidence="9">
    <location>
        <begin position="2"/>
        <end position="58"/>
    </location>
</feature>
<evidence type="ECO:0000313" key="12">
    <source>
        <dbReference type="Proteomes" id="UP000606463"/>
    </source>
</evidence>
<evidence type="ECO:0000256" key="8">
    <source>
        <dbReference type="PIRNR" id="PIRNR003107"/>
    </source>
</evidence>
<evidence type="ECO:0000256" key="4">
    <source>
        <dbReference type="ARBA" id="ARBA00022448"/>
    </source>
</evidence>
<dbReference type="Proteomes" id="UP000606463">
    <property type="component" value="Unassembled WGS sequence"/>
</dbReference>
<dbReference type="SUPFAM" id="SSF109755">
    <property type="entry name" value="PhoU-like"/>
    <property type="match status" value="1"/>
</dbReference>
<dbReference type="PANTHER" id="PTHR42930">
    <property type="entry name" value="PHOSPHATE-SPECIFIC TRANSPORT SYSTEM ACCESSORY PROTEIN PHOU"/>
    <property type="match status" value="1"/>
</dbReference>
<protein>
    <recommendedName>
        <fullName evidence="8">Phosphate-specific transport system accessory protein PhoU</fullName>
    </recommendedName>
</protein>
<feature type="domain" description="PhoU" evidence="10">
    <location>
        <begin position="16"/>
        <end position="103"/>
    </location>
</feature>
<evidence type="ECO:0000256" key="5">
    <source>
        <dbReference type="ARBA" id="ARBA00022490"/>
    </source>
</evidence>
<dbReference type="Gene3D" id="1.20.58.220">
    <property type="entry name" value="Phosphate transport system protein phou homolog 2, domain 2"/>
    <property type="match status" value="2"/>
</dbReference>
<keyword evidence="9" id="KW-0175">Coiled coil</keyword>
<sequence>MQRRLEKELGELKKLLHEMSDTVENSISKVIEALFTQNGKLAEEVIQLDDKIDSYEVEIERKCVRIIALYHPEASDLRLVMGAYKVVSDYERIGDEAENIAYRILELLQEGFKIKPLQLRYMAETVKDMVDMATAAFFDGDVELAKKVIEKDNVVDELYHSVERELITYVLEDPQEYLREIFPLLFIARHLERMGDHAENIAEFTFYTSEGEWIRHTPILEREEKNQEQG</sequence>
<reference evidence="11" key="1">
    <citation type="journal article" date="2020" name="ISME J.">
        <title>Gammaproteobacteria mediating utilization of methyl-, sulfur- and petroleum organic compounds in deep ocean hydrothermal plumes.</title>
        <authorList>
            <person name="Zhou Z."/>
            <person name="Liu Y."/>
            <person name="Pan J."/>
            <person name="Cron B.R."/>
            <person name="Toner B.M."/>
            <person name="Anantharaman K."/>
            <person name="Breier J.A."/>
            <person name="Dick G.J."/>
            <person name="Li M."/>
        </authorList>
    </citation>
    <scope>NUCLEOTIDE SEQUENCE</scope>
    <source>
        <strain evidence="11">SZUA-1501</strain>
    </source>
</reference>
<evidence type="ECO:0000256" key="9">
    <source>
        <dbReference type="SAM" id="Coils"/>
    </source>
</evidence>
<dbReference type="GO" id="GO:0005737">
    <property type="term" value="C:cytoplasm"/>
    <property type="evidence" value="ECO:0007669"/>
    <property type="project" value="UniProtKB-SubCell"/>
</dbReference>
<dbReference type="NCBIfam" id="TIGR02135">
    <property type="entry name" value="phoU_full"/>
    <property type="match status" value="1"/>
</dbReference>
<dbReference type="EMBL" id="DQVE01000022">
    <property type="protein sequence ID" value="HIP98175.1"/>
    <property type="molecule type" value="Genomic_DNA"/>
</dbReference>
<evidence type="ECO:0000256" key="2">
    <source>
        <dbReference type="ARBA" id="ARBA00008107"/>
    </source>
</evidence>
<gene>
    <name evidence="11" type="primary">phoU</name>
    <name evidence="11" type="ORF">EYH37_02255</name>
</gene>
<dbReference type="GO" id="GO:0045936">
    <property type="term" value="P:negative regulation of phosphate metabolic process"/>
    <property type="evidence" value="ECO:0007669"/>
    <property type="project" value="InterPro"/>
</dbReference>